<protein>
    <recommendedName>
        <fullName evidence="3">DUF1329 domain-containing protein</fullName>
    </recommendedName>
</protein>
<proteinExistence type="predicted"/>
<sequence>MGSWNPAEHKTLFRIGQYNWKKYEQYLCAGQIALIETYPRSFFIPVYPSVRDARLPEWYLDNTAAQKGKARIAKDGVGLVGGRLGVPFPEPETGIQVIWNHLTRFRGKSSIREGLEALVQDDGTYSLIHFKQEVLYHYDVNADDDRLLSYLSQILAPARLAGGALLLVDSTVPGEKPRLTWGYNSSDRRVRRLPNIDHDSTIPLSGGIRTADDTDMFSGSPERFEWSLLGRREMFIPYHNSRLSSANPDLDNLLIPNHINPEWTRFELHRVWHVRAKLKAGQRHIYKQRDFYLDEDSWSIVWADQYLHNGELDRISIGFLDSFEEQEPLHFPTVEVFHELSKRRYNAVGIPVSVTPVMTLAEPFPEQHFTPQALRRIGKR</sequence>
<dbReference type="Proteomes" id="UP000196027">
    <property type="component" value="Chromosome"/>
</dbReference>
<evidence type="ECO:0000313" key="1">
    <source>
        <dbReference type="EMBL" id="ARU58976.1"/>
    </source>
</evidence>
<name>A0A1Y0IGM7_9GAMM</name>
<dbReference type="Pfam" id="PF07044">
    <property type="entry name" value="DUF1329"/>
    <property type="match status" value="1"/>
</dbReference>
<evidence type="ECO:0008006" key="3">
    <source>
        <dbReference type="Google" id="ProtNLM"/>
    </source>
</evidence>
<accession>A0A1Y0IGM7</accession>
<organism evidence="1 2">
    <name type="scientific">Oleiphilus messinensis</name>
    <dbReference type="NCBI Taxonomy" id="141451"/>
    <lineage>
        <taxon>Bacteria</taxon>
        <taxon>Pseudomonadati</taxon>
        <taxon>Pseudomonadota</taxon>
        <taxon>Gammaproteobacteria</taxon>
        <taxon>Oceanospirillales</taxon>
        <taxon>Oleiphilaceae</taxon>
        <taxon>Oleiphilus</taxon>
    </lineage>
</organism>
<reference evidence="1 2" key="1">
    <citation type="submission" date="2017-05" db="EMBL/GenBank/DDBJ databases">
        <title>Genomic insights into alkan degradation activity of Oleiphilus messinensis.</title>
        <authorList>
            <person name="Kozyavkin S.A."/>
            <person name="Slesarev A.I."/>
            <person name="Golyshin P.N."/>
            <person name="Korzhenkov A."/>
            <person name="Golyshina O.N."/>
            <person name="Toshchakov S.V."/>
        </authorList>
    </citation>
    <scope>NUCLEOTIDE SEQUENCE [LARGE SCALE GENOMIC DNA]</scope>
    <source>
        <strain evidence="1 2">ME102</strain>
    </source>
</reference>
<gene>
    <name evidence="1" type="ORF">OLMES_4989</name>
</gene>
<keyword evidence="2" id="KW-1185">Reference proteome</keyword>
<dbReference type="InterPro" id="IPR010752">
    <property type="entry name" value="DUF1329"/>
</dbReference>
<dbReference type="AlphaFoldDB" id="A0A1Y0IGM7"/>
<dbReference type="Gene3D" id="2.50.20.10">
    <property type="entry name" value="Lipoprotein localisation LolA/LolB/LppX"/>
    <property type="match status" value="1"/>
</dbReference>
<dbReference type="KEGG" id="ome:OLMES_4989"/>
<dbReference type="EMBL" id="CP021425">
    <property type="protein sequence ID" value="ARU58976.1"/>
    <property type="molecule type" value="Genomic_DNA"/>
</dbReference>
<evidence type="ECO:0000313" key="2">
    <source>
        <dbReference type="Proteomes" id="UP000196027"/>
    </source>
</evidence>